<evidence type="ECO:0000256" key="1">
    <source>
        <dbReference type="SAM" id="MobiDB-lite"/>
    </source>
</evidence>
<proteinExistence type="predicted"/>
<dbReference type="EMBL" id="BAABFF010000001">
    <property type="protein sequence ID" value="GAA4563139.1"/>
    <property type="molecule type" value="Genomic_DNA"/>
</dbReference>
<keyword evidence="3" id="KW-1185">Reference proteome</keyword>
<feature type="compositionally biased region" description="Basic and acidic residues" evidence="1">
    <location>
        <begin position="16"/>
        <end position="26"/>
    </location>
</feature>
<feature type="region of interest" description="Disordered" evidence="1">
    <location>
        <begin position="1"/>
        <end position="26"/>
    </location>
</feature>
<feature type="compositionally biased region" description="Basic residues" evidence="1">
    <location>
        <begin position="1"/>
        <end position="14"/>
    </location>
</feature>
<evidence type="ECO:0000313" key="3">
    <source>
        <dbReference type="Proteomes" id="UP001500691"/>
    </source>
</evidence>
<comment type="caution">
    <text evidence="2">The sequence shown here is derived from an EMBL/GenBank/DDBJ whole genome shotgun (WGS) entry which is preliminary data.</text>
</comment>
<gene>
    <name evidence="2" type="ORF">GCM10023100_01540</name>
</gene>
<organism evidence="2 3">
    <name type="scientific">Actinocorallia cavernae</name>
    <dbReference type="NCBI Taxonomy" id="328075"/>
    <lineage>
        <taxon>Bacteria</taxon>
        <taxon>Bacillati</taxon>
        <taxon>Actinomycetota</taxon>
        <taxon>Actinomycetes</taxon>
        <taxon>Streptosporangiales</taxon>
        <taxon>Thermomonosporaceae</taxon>
        <taxon>Actinocorallia</taxon>
    </lineage>
</organism>
<sequence length="71" mass="8105">MAPARGRRLQRQTRPRGVDGRDRRLPRMRRYDGPRTVHCDRHAITPGRACGTASREHGLAFSEVWLLTPDG</sequence>
<protein>
    <submittedName>
        <fullName evidence="2">Uncharacterized protein</fullName>
    </submittedName>
</protein>
<reference evidence="3" key="1">
    <citation type="journal article" date="2019" name="Int. J. Syst. Evol. Microbiol.">
        <title>The Global Catalogue of Microorganisms (GCM) 10K type strain sequencing project: providing services to taxonomists for standard genome sequencing and annotation.</title>
        <authorList>
            <consortium name="The Broad Institute Genomics Platform"/>
            <consortium name="The Broad Institute Genome Sequencing Center for Infectious Disease"/>
            <person name="Wu L."/>
            <person name="Ma J."/>
        </authorList>
    </citation>
    <scope>NUCLEOTIDE SEQUENCE [LARGE SCALE GENOMIC DNA]</scope>
    <source>
        <strain evidence="3">JCM 13278</strain>
    </source>
</reference>
<name>A0ABP8S690_9ACTN</name>
<accession>A0ABP8S690</accession>
<evidence type="ECO:0000313" key="2">
    <source>
        <dbReference type="EMBL" id="GAA4563139.1"/>
    </source>
</evidence>
<dbReference type="Proteomes" id="UP001500691">
    <property type="component" value="Unassembled WGS sequence"/>
</dbReference>